<dbReference type="PANTHER" id="PTHR22876:SF5">
    <property type="entry name" value="CHROMOSOME 9 OPEN READING FRAME 85"/>
    <property type="match status" value="1"/>
</dbReference>
<feature type="region of interest" description="Disordered" evidence="1">
    <location>
        <begin position="228"/>
        <end position="247"/>
    </location>
</feature>
<dbReference type="EMBL" id="KV784353">
    <property type="protein sequence ID" value="OEU22870.1"/>
    <property type="molecule type" value="Genomic_DNA"/>
</dbReference>
<evidence type="ECO:0000256" key="1">
    <source>
        <dbReference type="SAM" id="MobiDB-lite"/>
    </source>
</evidence>
<keyword evidence="3" id="KW-1185">Reference proteome</keyword>
<feature type="compositionally biased region" description="Basic and acidic residues" evidence="1">
    <location>
        <begin position="228"/>
        <end position="241"/>
    </location>
</feature>
<feature type="compositionally biased region" description="Low complexity" evidence="1">
    <location>
        <begin position="168"/>
        <end position="177"/>
    </location>
</feature>
<gene>
    <name evidence="2" type="ORF">FRACYDRAFT_179618</name>
</gene>
<organism evidence="2 3">
    <name type="scientific">Fragilariopsis cylindrus CCMP1102</name>
    <dbReference type="NCBI Taxonomy" id="635003"/>
    <lineage>
        <taxon>Eukaryota</taxon>
        <taxon>Sar</taxon>
        <taxon>Stramenopiles</taxon>
        <taxon>Ochrophyta</taxon>
        <taxon>Bacillariophyta</taxon>
        <taxon>Bacillariophyceae</taxon>
        <taxon>Bacillariophycidae</taxon>
        <taxon>Bacillariales</taxon>
        <taxon>Bacillariaceae</taxon>
        <taxon>Fragilariopsis</taxon>
    </lineage>
</organism>
<dbReference type="InterPro" id="IPR019351">
    <property type="entry name" value="DUF2039"/>
</dbReference>
<dbReference type="InParanoid" id="A0A1E7FXJ6"/>
<feature type="region of interest" description="Disordered" evidence="1">
    <location>
        <begin position="1"/>
        <end position="34"/>
    </location>
</feature>
<feature type="compositionally biased region" description="Acidic residues" evidence="1">
    <location>
        <begin position="200"/>
        <end position="210"/>
    </location>
</feature>
<feature type="region of interest" description="Disordered" evidence="1">
    <location>
        <begin position="167"/>
        <end position="215"/>
    </location>
</feature>
<dbReference type="KEGG" id="fcy:FRACYDRAFT_179618"/>
<proteinExistence type="predicted"/>
<name>A0A1E7FXJ6_9STRA</name>
<feature type="compositionally biased region" description="Low complexity" evidence="1">
    <location>
        <begin position="1"/>
        <end position="10"/>
    </location>
</feature>
<evidence type="ECO:0000313" key="3">
    <source>
        <dbReference type="Proteomes" id="UP000095751"/>
    </source>
</evidence>
<dbReference type="Proteomes" id="UP000095751">
    <property type="component" value="Unassembled WGS sequence"/>
</dbReference>
<accession>A0A1E7FXJ6</accession>
<reference evidence="2 3" key="1">
    <citation type="submission" date="2016-09" db="EMBL/GenBank/DDBJ databases">
        <title>Extensive genetic diversity and differential bi-allelic expression allows diatom success in the polar Southern Ocean.</title>
        <authorList>
            <consortium name="DOE Joint Genome Institute"/>
            <person name="Mock T."/>
            <person name="Otillar R.P."/>
            <person name="Strauss J."/>
            <person name="Dupont C."/>
            <person name="Frickenhaus S."/>
            <person name="Maumus F."/>
            <person name="Mcmullan M."/>
            <person name="Sanges R."/>
            <person name="Schmutz J."/>
            <person name="Toseland A."/>
            <person name="Valas R."/>
            <person name="Veluchamy A."/>
            <person name="Ward B.J."/>
            <person name="Allen A."/>
            <person name="Barry K."/>
            <person name="Falciatore A."/>
            <person name="Ferrante M."/>
            <person name="Fortunato A.E."/>
            <person name="Gloeckner G."/>
            <person name="Gruber A."/>
            <person name="Hipkin R."/>
            <person name="Janech M."/>
            <person name="Kroth P."/>
            <person name="Leese F."/>
            <person name="Lindquist E."/>
            <person name="Lyon B.R."/>
            <person name="Martin J."/>
            <person name="Mayer C."/>
            <person name="Parker M."/>
            <person name="Quesneville H."/>
            <person name="Raymond J."/>
            <person name="Uhlig C."/>
            <person name="Valentin K.U."/>
            <person name="Worden A.Z."/>
            <person name="Armbrust E.V."/>
            <person name="Bowler C."/>
            <person name="Green B."/>
            <person name="Moulton V."/>
            <person name="Van Oosterhout C."/>
            <person name="Grigoriev I."/>
        </authorList>
    </citation>
    <scope>NUCLEOTIDE SEQUENCE [LARGE SCALE GENOMIC DNA]</scope>
    <source>
        <strain evidence="2 3">CCMP1102</strain>
    </source>
</reference>
<dbReference type="Pfam" id="PF10217">
    <property type="entry name" value="DUF2039"/>
    <property type="match status" value="1"/>
</dbReference>
<dbReference type="PANTHER" id="PTHR22876">
    <property type="entry name" value="ZGC:101016"/>
    <property type="match status" value="1"/>
</dbReference>
<evidence type="ECO:0000313" key="2">
    <source>
        <dbReference type="EMBL" id="OEU22870.1"/>
    </source>
</evidence>
<dbReference type="AlphaFoldDB" id="A0A1E7FXJ6"/>
<sequence>MPPTPKNNTKPQKKKGRTPAHQNQFAWTHNPKSKTTERILASPIMHVCKRCNEKLEWRKQYRKYKPRTQPGMCNGCKKRNVKSAYHTICGSCTTESVSFETTKTAKSTSITEKEEILRVCAVCVKEVALPDPVEEGDDADYIDAMSKLKLREKRALERKIVKQEEEAAAAAKNNKNKNPSKSAGDDNDSKIEDGEGKNFEDDDNSDDGYDDPFLKAIGGSILTGEAYQKKLLEHHQQEKQSGRNTSM</sequence>
<feature type="compositionally biased region" description="Basic and acidic residues" evidence="1">
    <location>
        <begin position="183"/>
        <end position="199"/>
    </location>
</feature>
<protein>
    <submittedName>
        <fullName evidence="2">Uncharacterized protein</fullName>
    </submittedName>
</protein>
<dbReference type="OrthoDB" id="250548at2759"/>